<feature type="compositionally biased region" description="Pro residues" evidence="1">
    <location>
        <begin position="10"/>
        <end position="22"/>
    </location>
</feature>
<dbReference type="EMBL" id="BKCJ011931583">
    <property type="protein sequence ID" value="GFD62530.1"/>
    <property type="molecule type" value="Genomic_DNA"/>
</dbReference>
<sequence length="35" mass="3744">PPLTSDHHCGPPPLIGGPPPLTSDPEALTFVDRRR</sequence>
<name>A0A699XVV9_TANCI</name>
<evidence type="ECO:0000256" key="1">
    <source>
        <dbReference type="SAM" id="MobiDB-lite"/>
    </source>
</evidence>
<protein>
    <submittedName>
        <fullName evidence="2">Uncharacterized protein</fullName>
    </submittedName>
</protein>
<proteinExistence type="predicted"/>
<evidence type="ECO:0000313" key="2">
    <source>
        <dbReference type="EMBL" id="GFD62530.1"/>
    </source>
</evidence>
<reference evidence="2" key="1">
    <citation type="journal article" date="2019" name="Sci. Rep.">
        <title>Draft genome of Tanacetum cinerariifolium, the natural source of mosquito coil.</title>
        <authorList>
            <person name="Yamashiro T."/>
            <person name="Shiraishi A."/>
            <person name="Satake H."/>
            <person name="Nakayama K."/>
        </authorList>
    </citation>
    <scope>NUCLEOTIDE SEQUENCE</scope>
</reference>
<feature type="non-terminal residue" evidence="2">
    <location>
        <position position="1"/>
    </location>
</feature>
<feature type="region of interest" description="Disordered" evidence="1">
    <location>
        <begin position="1"/>
        <end position="35"/>
    </location>
</feature>
<dbReference type="AlphaFoldDB" id="A0A699XVV9"/>
<comment type="caution">
    <text evidence="2">The sequence shown here is derived from an EMBL/GenBank/DDBJ whole genome shotgun (WGS) entry which is preliminary data.</text>
</comment>
<organism evidence="2">
    <name type="scientific">Tanacetum cinerariifolium</name>
    <name type="common">Dalmatian daisy</name>
    <name type="synonym">Chrysanthemum cinerariifolium</name>
    <dbReference type="NCBI Taxonomy" id="118510"/>
    <lineage>
        <taxon>Eukaryota</taxon>
        <taxon>Viridiplantae</taxon>
        <taxon>Streptophyta</taxon>
        <taxon>Embryophyta</taxon>
        <taxon>Tracheophyta</taxon>
        <taxon>Spermatophyta</taxon>
        <taxon>Magnoliopsida</taxon>
        <taxon>eudicotyledons</taxon>
        <taxon>Gunneridae</taxon>
        <taxon>Pentapetalae</taxon>
        <taxon>asterids</taxon>
        <taxon>campanulids</taxon>
        <taxon>Asterales</taxon>
        <taxon>Asteraceae</taxon>
        <taxon>Asteroideae</taxon>
        <taxon>Anthemideae</taxon>
        <taxon>Anthemidinae</taxon>
        <taxon>Tanacetum</taxon>
    </lineage>
</organism>
<accession>A0A699XVV9</accession>
<gene>
    <name evidence="2" type="ORF">Tci_934499</name>
</gene>